<dbReference type="PANTHER" id="PTHR33692">
    <property type="entry name" value="RIBOSOME MATURATION FACTOR RIMM"/>
    <property type="match status" value="1"/>
</dbReference>
<dbReference type="SUPFAM" id="SSF50346">
    <property type="entry name" value="PRC-barrel domain"/>
    <property type="match status" value="1"/>
</dbReference>
<dbReference type="GO" id="GO:0005737">
    <property type="term" value="C:cytoplasm"/>
    <property type="evidence" value="ECO:0007669"/>
    <property type="project" value="UniProtKB-SubCell"/>
</dbReference>
<comment type="subcellular location">
    <subcellularLocation>
        <location evidence="5">Cytoplasm</location>
    </subcellularLocation>
</comment>
<sequence length="171" mass="19326">MLQGDYLLIGKIVGVHGLKGVLKIVSFAESLSFFIPDSELILKHAGHEQQTCIVKWSKPHKQQNVLLCLYGIDNCTQAESLIDYELFVEASCLPELEQGTYYWKDLIGLWVFTEDETFLGELVSIMPTGSNDVYVIKDRDKEILIPALESVVLNINLEDQIMQVRLPEGLL</sequence>
<dbReference type="NCBIfam" id="TIGR02273">
    <property type="entry name" value="16S_RimM"/>
    <property type="match status" value="1"/>
</dbReference>
<dbReference type="HAMAP" id="MF_00014">
    <property type="entry name" value="Ribosome_mat_RimM"/>
    <property type="match status" value="1"/>
</dbReference>
<comment type="subunit">
    <text evidence="5">Binds ribosomal protein uS19.</text>
</comment>
<dbReference type="GO" id="GO:0043022">
    <property type="term" value="F:ribosome binding"/>
    <property type="evidence" value="ECO:0007669"/>
    <property type="project" value="InterPro"/>
</dbReference>
<dbReference type="GO" id="GO:0006364">
    <property type="term" value="P:rRNA processing"/>
    <property type="evidence" value="ECO:0007669"/>
    <property type="project" value="UniProtKB-UniRule"/>
</dbReference>
<dbReference type="KEGG" id="dli:dnl_20340"/>
<dbReference type="InterPro" id="IPR036976">
    <property type="entry name" value="RimM_N_sf"/>
</dbReference>
<feature type="domain" description="Ribosome maturation factor RimM PRC barrel" evidence="7">
    <location>
        <begin position="103"/>
        <end position="170"/>
    </location>
</feature>
<comment type="function">
    <text evidence="5">An accessory protein needed during the final step in the assembly of 30S ribosomal subunit, possibly for assembly of the head region. Essential for efficient processing of 16S rRNA. May be needed both before and after RbfA during the maturation of 16S rRNA. It has affinity for free ribosomal 30S subunits but not for 70S ribosomes.</text>
</comment>
<keyword evidence="2 5" id="KW-0690">Ribosome biogenesis</keyword>
<organism evidence="8 9">
    <name type="scientific">Desulfonema limicola</name>
    <dbReference type="NCBI Taxonomy" id="45656"/>
    <lineage>
        <taxon>Bacteria</taxon>
        <taxon>Pseudomonadati</taxon>
        <taxon>Thermodesulfobacteriota</taxon>
        <taxon>Desulfobacteria</taxon>
        <taxon>Desulfobacterales</taxon>
        <taxon>Desulfococcaceae</taxon>
        <taxon>Desulfonema</taxon>
    </lineage>
</organism>
<evidence type="ECO:0000256" key="3">
    <source>
        <dbReference type="ARBA" id="ARBA00022552"/>
    </source>
</evidence>
<dbReference type="GO" id="GO:0005840">
    <property type="term" value="C:ribosome"/>
    <property type="evidence" value="ECO:0007669"/>
    <property type="project" value="InterPro"/>
</dbReference>
<dbReference type="PANTHER" id="PTHR33692:SF1">
    <property type="entry name" value="RIBOSOME MATURATION FACTOR RIMM"/>
    <property type="match status" value="1"/>
</dbReference>
<dbReference type="Proteomes" id="UP000663720">
    <property type="component" value="Chromosome"/>
</dbReference>
<keyword evidence="9" id="KW-1185">Reference proteome</keyword>
<dbReference type="AlphaFoldDB" id="A0A975B6K8"/>
<dbReference type="InterPro" id="IPR011961">
    <property type="entry name" value="RimM"/>
</dbReference>
<dbReference type="SUPFAM" id="SSF50447">
    <property type="entry name" value="Translation proteins"/>
    <property type="match status" value="1"/>
</dbReference>
<name>A0A975B6K8_9BACT</name>
<dbReference type="EMBL" id="CP061799">
    <property type="protein sequence ID" value="QTA79756.1"/>
    <property type="molecule type" value="Genomic_DNA"/>
</dbReference>
<dbReference type="Gene3D" id="2.30.30.240">
    <property type="entry name" value="PRC-barrel domain"/>
    <property type="match status" value="1"/>
</dbReference>
<proteinExistence type="inferred from homology"/>
<keyword evidence="3 5" id="KW-0698">rRNA processing</keyword>
<keyword evidence="1 5" id="KW-0963">Cytoplasm</keyword>
<dbReference type="RefSeq" id="WP_207691468.1">
    <property type="nucleotide sequence ID" value="NZ_CP061799.1"/>
</dbReference>
<evidence type="ECO:0000256" key="5">
    <source>
        <dbReference type="HAMAP-Rule" id="MF_00014"/>
    </source>
</evidence>
<dbReference type="InterPro" id="IPR009000">
    <property type="entry name" value="Transl_B-barrel_sf"/>
</dbReference>
<comment type="similarity">
    <text evidence="5">Belongs to the RimM family.</text>
</comment>
<dbReference type="Pfam" id="PF01782">
    <property type="entry name" value="RimM"/>
    <property type="match status" value="1"/>
</dbReference>
<evidence type="ECO:0000259" key="6">
    <source>
        <dbReference type="Pfam" id="PF01782"/>
    </source>
</evidence>
<dbReference type="InterPro" id="IPR056792">
    <property type="entry name" value="PRC_RimM"/>
</dbReference>
<gene>
    <name evidence="5 8" type="primary">rimM</name>
    <name evidence="8" type="ORF">dnl_20340</name>
</gene>
<feature type="domain" description="RimM N-terminal" evidence="6">
    <location>
        <begin position="9"/>
        <end position="90"/>
    </location>
</feature>
<dbReference type="InterPro" id="IPR002676">
    <property type="entry name" value="RimM_N"/>
</dbReference>
<dbReference type="Gene3D" id="2.40.30.60">
    <property type="entry name" value="RimM"/>
    <property type="match status" value="1"/>
</dbReference>
<dbReference type="GO" id="GO:0042274">
    <property type="term" value="P:ribosomal small subunit biogenesis"/>
    <property type="evidence" value="ECO:0007669"/>
    <property type="project" value="UniProtKB-UniRule"/>
</dbReference>
<protein>
    <recommendedName>
        <fullName evidence="5">Ribosome maturation factor RimM</fullName>
    </recommendedName>
</protein>
<evidence type="ECO:0000313" key="9">
    <source>
        <dbReference type="Proteomes" id="UP000663720"/>
    </source>
</evidence>
<keyword evidence="4 5" id="KW-0143">Chaperone</keyword>
<evidence type="ECO:0000259" key="7">
    <source>
        <dbReference type="Pfam" id="PF24986"/>
    </source>
</evidence>
<evidence type="ECO:0000313" key="8">
    <source>
        <dbReference type="EMBL" id="QTA79756.1"/>
    </source>
</evidence>
<accession>A0A975B6K8</accession>
<dbReference type="Pfam" id="PF24986">
    <property type="entry name" value="PRC_RimM"/>
    <property type="match status" value="1"/>
</dbReference>
<evidence type="ECO:0000256" key="4">
    <source>
        <dbReference type="ARBA" id="ARBA00023186"/>
    </source>
</evidence>
<dbReference type="InterPro" id="IPR011033">
    <property type="entry name" value="PRC_barrel-like_sf"/>
</dbReference>
<comment type="domain">
    <text evidence="5">The PRC barrel domain binds ribosomal protein uS19.</text>
</comment>
<evidence type="ECO:0000256" key="2">
    <source>
        <dbReference type="ARBA" id="ARBA00022517"/>
    </source>
</evidence>
<evidence type="ECO:0000256" key="1">
    <source>
        <dbReference type="ARBA" id="ARBA00022490"/>
    </source>
</evidence>
<reference evidence="8" key="1">
    <citation type="journal article" date="2021" name="Microb. Physiol.">
        <title>Proteogenomic Insights into the Physiology of Marine, Sulfate-Reducing, Filamentous Desulfonema limicola and Desulfonema magnum.</title>
        <authorList>
            <person name="Schnaars V."/>
            <person name="Wohlbrand L."/>
            <person name="Scheve S."/>
            <person name="Hinrichs C."/>
            <person name="Reinhardt R."/>
            <person name="Rabus R."/>
        </authorList>
    </citation>
    <scope>NUCLEOTIDE SEQUENCE</scope>
    <source>
        <strain evidence="8">5ac10</strain>
    </source>
</reference>